<keyword evidence="6" id="KW-0808">Transferase</keyword>
<proteinExistence type="predicted"/>
<dbReference type="EMBL" id="AOJE01000070">
    <property type="protein sequence ID" value="ELZ36372.1"/>
    <property type="molecule type" value="Genomic_DNA"/>
</dbReference>
<dbReference type="Pfam" id="PF01040">
    <property type="entry name" value="UbiA"/>
    <property type="match status" value="1"/>
</dbReference>
<evidence type="ECO:0000313" key="6">
    <source>
        <dbReference type="EMBL" id="ELZ36372.1"/>
    </source>
</evidence>
<dbReference type="Gene3D" id="1.10.357.140">
    <property type="entry name" value="UbiA prenyltransferase"/>
    <property type="match status" value="1"/>
</dbReference>
<dbReference type="GO" id="GO:0016765">
    <property type="term" value="F:transferase activity, transferring alkyl or aryl (other than methyl) groups"/>
    <property type="evidence" value="ECO:0007669"/>
    <property type="project" value="InterPro"/>
</dbReference>
<keyword evidence="4 5" id="KW-0472">Membrane</keyword>
<feature type="transmembrane region" description="Helical" evidence="5">
    <location>
        <begin position="205"/>
        <end position="226"/>
    </location>
</feature>
<dbReference type="InterPro" id="IPR050475">
    <property type="entry name" value="Prenyltransferase_related"/>
</dbReference>
<dbReference type="RefSeq" id="WP_004050800.1">
    <property type="nucleotide sequence ID" value="NZ_AOJE01000070.1"/>
</dbReference>
<feature type="transmembrane region" description="Helical" evidence="5">
    <location>
        <begin position="101"/>
        <end position="118"/>
    </location>
</feature>
<dbReference type="CDD" id="cd13964">
    <property type="entry name" value="PT_UbiA_1"/>
    <property type="match status" value="1"/>
</dbReference>
<dbReference type="Proteomes" id="UP000011514">
    <property type="component" value="Unassembled WGS sequence"/>
</dbReference>
<evidence type="ECO:0000256" key="2">
    <source>
        <dbReference type="ARBA" id="ARBA00022692"/>
    </source>
</evidence>
<protein>
    <submittedName>
        <fullName evidence="6">UbiA prenyltransferase</fullName>
    </submittedName>
</protein>
<evidence type="ECO:0000256" key="5">
    <source>
        <dbReference type="SAM" id="Phobius"/>
    </source>
</evidence>
<name>M0DNT4_9EURY</name>
<accession>M0DNT4</accession>
<gene>
    <name evidence="6" type="ORF">C471_16252</name>
</gene>
<evidence type="ECO:0000313" key="7">
    <source>
        <dbReference type="Proteomes" id="UP000011514"/>
    </source>
</evidence>
<evidence type="ECO:0000256" key="3">
    <source>
        <dbReference type="ARBA" id="ARBA00022989"/>
    </source>
</evidence>
<dbReference type="InterPro" id="IPR044878">
    <property type="entry name" value="UbiA_sf"/>
</dbReference>
<keyword evidence="7" id="KW-1185">Reference proteome</keyword>
<feature type="transmembrane region" description="Helical" evidence="5">
    <location>
        <begin position="175"/>
        <end position="193"/>
    </location>
</feature>
<dbReference type="AlphaFoldDB" id="M0DNT4"/>
<keyword evidence="3 5" id="KW-1133">Transmembrane helix</keyword>
<evidence type="ECO:0000256" key="1">
    <source>
        <dbReference type="ARBA" id="ARBA00004651"/>
    </source>
</evidence>
<dbReference type="PANTHER" id="PTHR42723:SF1">
    <property type="entry name" value="CHLOROPHYLL SYNTHASE, CHLOROPLASTIC"/>
    <property type="match status" value="1"/>
</dbReference>
<organism evidence="6 7">
    <name type="scientific">Halorubrum saccharovorum DSM 1137</name>
    <dbReference type="NCBI Taxonomy" id="1227484"/>
    <lineage>
        <taxon>Archaea</taxon>
        <taxon>Methanobacteriati</taxon>
        <taxon>Methanobacteriota</taxon>
        <taxon>Stenosarchaea group</taxon>
        <taxon>Halobacteria</taxon>
        <taxon>Halobacteriales</taxon>
        <taxon>Haloferacaceae</taxon>
        <taxon>Halorubrum</taxon>
    </lineage>
</organism>
<feature type="transmembrane region" description="Helical" evidence="5">
    <location>
        <begin position="265"/>
        <end position="285"/>
    </location>
</feature>
<dbReference type="PATRIC" id="fig|1227484.4.peg.3206"/>
<evidence type="ECO:0000256" key="4">
    <source>
        <dbReference type="ARBA" id="ARBA00023136"/>
    </source>
</evidence>
<comment type="subcellular location">
    <subcellularLocation>
        <location evidence="1">Cell membrane</location>
        <topology evidence="1">Multi-pass membrane protein</topology>
    </subcellularLocation>
</comment>
<feature type="transmembrane region" description="Helical" evidence="5">
    <location>
        <begin position="232"/>
        <end position="253"/>
    </location>
</feature>
<feature type="transmembrane region" description="Helical" evidence="5">
    <location>
        <begin position="291"/>
        <end position="309"/>
    </location>
</feature>
<dbReference type="STRING" id="1227484.C471_16252"/>
<reference evidence="6 7" key="1">
    <citation type="journal article" date="2014" name="PLoS Genet.">
        <title>Phylogenetically driven sequencing of extremely halophilic archaea reveals strategies for static and dynamic osmo-response.</title>
        <authorList>
            <person name="Becker E.A."/>
            <person name="Seitzer P.M."/>
            <person name="Tritt A."/>
            <person name="Larsen D."/>
            <person name="Krusor M."/>
            <person name="Yao A.I."/>
            <person name="Wu D."/>
            <person name="Madern D."/>
            <person name="Eisen J.A."/>
            <person name="Darling A.E."/>
            <person name="Facciotti M.T."/>
        </authorList>
    </citation>
    <scope>NUCLEOTIDE SEQUENCE [LARGE SCALE GENOMIC DNA]</scope>
    <source>
        <strain evidence="6 7">DSM 1137</strain>
    </source>
</reference>
<dbReference type="InterPro" id="IPR000537">
    <property type="entry name" value="UbiA_prenyltransferase"/>
</dbReference>
<dbReference type="eggNOG" id="arCOG00476">
    <property type="taxonomic scope" value="Archaea"/>
</dbReference>
<dbReference type="OrthoDB" id="342947at2157"/>
<comment type="caution">
    <text evidence="6">The sequence shown here is derived from an EMBL/GenBank/DDBJ whole genome shotgun (WGS) entry which is preliminary data.</text>
</comment>
<keyword evidence="2 5" id="KW-0812">Transmembrane</keyword>
<feature type="transmembrane region" description="Helical" evidence="5">
    <location>
        <begin position="124"/>
        <end position="142"/>
    </location>
</feature>
<dbReference type="GO" id="GO:0005886">
    <property type="term" value="C:plasma membrane"/>
    <property type="evidence" value="ECO:0007669"/>
    <property type="project" value="UniProtKB-SubCell"/>
</dbReference>
<sequence>MSEVDGSFPPIDQWRRSIAAYAKLVRVPNLFTAPPDVVLGAAIVSSFGYAVRMESVAALAVASMLLYAAGTTLNDYFDAEEDAQERPERPIPSGDISRKQALIFGAALLVTGVGVAFLSGGSSAAAVAAILALGIVLYDGAFKGSVPGYLLMGGNRGINVVLGMAAAAVPTVLPARAYVIPGIIVLYIGSVTYMAESETGGTDRLAVSVGVAGTSIAAFGVVGAIAVSPVSAVGTVLTVTLLVGFLIWAGRPLRTAYVNPSPETIGPAIGACVLGLTILTAAFAATAGIRWSIAAIVFFIPAVGLSRVFDVS</sequence>
<dbReference type="PANTHER" id="PTHR42723">
    <property type="entry name" value="CHLOROPHYLL SYNTHASE"/>
    <property type="match status" value="1"/>
</dbReference>